<gene>
    <name evidence="3" type="ORF">THER5_0849</name>
</gene>
<feature type="domain" description="DUF234" evidence="2">
    <location>
        <begin position="325"/>
        <end position="419"/>
    </location>
</feature>
<dbReference type="AlphaFoldDB" id="A0A087E6J0"/>
<dbReference type="SUPFAM" id="SSF52540">
    <property type="entry name" value="P-loop containing nucleoside triphosphate hydrolases"/>
    <property type="match status" value="1"/>
</dbReference>
<sequence length="476" mass="54314">MDDFIGRHRELDMLQRRYGSGRFECIIVYGRRRVGKTTLIRRFVQGKPCVFFSAIESSAQRNLEVLSASIALLQSGMQDLSSDAGATAAVPAYPVYRDFASAIERIFQLASDKRMVFVIDEYPYLVAADPSVSSVLQHAIDRHQEDSKLDIVLCGSSMSFMEKQVLGYKSPLYGRRTAQIKVEPFTYREVLDYFPGMPEEQAAVVYGITNGIPQYCRQWDSKKNVADNIRDNVIDPDCYLFEETTNILKQEMRNPAEYNNIIQTIASGASKLNEIATGTHMPSGMLVRYLTNLMELGIVVKERPFGEKAARKTLYHVGDSFFRFWYGLVAPCMVLIQSGREDIAVQRIMQQLPTFMGPVYETMCKQWLLRHNGESLPFVLSEIGHWWGADPRTRRQEEIDIVASDGKDKALYAECKWRNEQVGVAELTLLRQRSQLLRHSDKYYALFSKSGFTEELERAAGDDPHVMLVSFQQMCK</sequence>
<dbReference type="InterPro" id="IPR004256">
    <property type="entry name" value="DUF234"/>
</dbReference>
<evidence type="ECO:0000259" key="1">
    <source>
        <dbReference type="Pfam" id="PF01637"/>
    </source>
</evidence>
<evidence type="ECO:0000313" key="3">
    <source>
        <dbReference type="EMBL" id="KFJ03391.1"/>
    </source>
</evidence>
<dbReference type="InterPro" id="IPR011335">
    <property type="entry name" value="Restrct_endonuc-II-like"/>
</dbReference>
<dbReference type="EMBL" id="JGZT01000005">
    <property type="protein sequence ID" value="KFJ03391.1"/>
    <property type="molecule type" value="Genomic_DNA"/>
</dbReference>
<dbReference type="Proteomes" id="UP000029003">
    <property type="component" value="Unassembled WGS sequence"/>
</dbReference>
<organism evidence="3 4">
    <name type="scientific">Bifidobacterium thermacidophilum subsp. thermacidophilum</name>
    <dbReference type="NCBI Taxonomy" id="79262"/>
    <lineage>
        <taxon>Bacteria</taxon>
        <taxon>Bacillati</taxon>
        <taxon>Actinomycetota</taxon>
        <taxon>Actinomycetes</taxon>
        <taxon>Bifidobacteriales</taxon>
        <taxon>Bifidobacteriaceae</taxon>
        <taxon>Bifidobacterium</taxon>
    </lineage>
</organism>
<dbReference type="InterPro" id="IPR011579">
    <property type="entry name" value="ATPase_dom"/>
</dbReference>
<comment type="caution">
    <text evidence="3">The sequence shown here is derived from an EMBL/GenBank/DDBJ whole genome shotgun (WGS) entry which is preliminary data.</text>
</comment>
<dbReference type="Gene3D" id="3.40.50.300">
    <property type="entry name" value="P-loop containing nucleotide triphosphate hydrolases"/>
    <property type="match status" value="1"/>
</dbReference>
<dbReference type="PANTHER" id="PTHR34704:SF1">
    <property type="entry name" value="ATPASE"/>
    <property type="match status" value="1"/>
</dbReference>
<reference evidence="3 4" key="1">
    <citation type="submission" date="2014-03" db="EMBL/GenBank/DDBJ databases">
        <title>Genomics of Bifidobacteria.</title>
        <authorList>
            <person name="Ventura M."/>
            <person name="Milani C."/>
            <person name="Lugli G.A."/>
        </authorList>
    </citation>
    <scope>NUCLEOTIDE SEQUENCE [LARGE SCALE GENOMIC DNA]</scope>
    <source>
        <strain evidence="3 4">LMG 21395</strain>
    </source>
</reference>
<feature type="domain" description="ATPase" evidence="1">
    <location>
        <begin position="4"/>
        <end position="215"/>
    </location>
</feature>
<accession>A0A087E6J0</accession>
<dbReference type="InterPro" id="IPR027417">
    <property type="entry name" value="P-loop_NTPase"/>
</dbReference>
<name>A0A087E6J0_9BIFI</name>
<evidence type="ECO:0000259" key="2">
    <source>
        <dbReference type="Pfam" id="PF03008"/>
    </source>
</evidence>
<dbReference type="Pfam" id="PF01637">
    <property type="entry name" value="ATPase_2"/>
    <property type="match status" value="1"/>
</dbReference>
<dbReference type="SUPFAM" id="SSF52980">
    <property type="entry name" value="Restriction endonuclease-like"/>
    <property type="match status" value="1"/>
</dbReference>
<protein>
    <submittedName>
        <fullName evidence="3">ATPase</fullName>
    </submittedName>
</protein>
<dbReference type="OrthoDB" id="9813134at2"/>
<proteinExistence type="predicted"/>
<dbReference type="GO" id="GO:0005524">
    <property type="term" value="F:ATP binding"/>
    <property type="evidence" value="ECO:0007669"/>
    <property type="project" value="InterPro"/>
</dbReference>
<dbReference type="RefSeq" id="WP_029575908.1">
    <property type="nucleotide sequence ID" value="NZ_JGZT01000005.1"/>
</dbReference>
<dbReference type="Pfam" id="PF03008">
    <property type="entry name" value="DUF234"/>
    <property type="match status" value="1"/>
</dbReference>
<dbReference type="PANTHER" id="PTHR34704">
    <property type="entry name" value="ATPASE"/>
    <property type="match status" value="1"/>
</dbReference>
<evidence type="ECO:0000313" key="4">
    <source>
        <dbReference type="Proteomes" id="UP000029003"/>
    </source>
</evidence>